<dbReference type="InterPro" id="IPR043502">
    <property type="entry name" value="DNA/RNA_pol_sf"/>
</dbReference>
<keyword evidence="34" id="KW-0548">Nucleotidyltransferase</keyword>
<keyword evidence="30" id="KW-1110">Inhibition of host TRAFs by virus</keyword>
<evidence type="ECO:0000313" key="97">
    <source>
        <dbReference type="Proteomes" id="UP000151463"/>
    </source>
</evidence>
<evidence type="ECO:0000256" key="29">
    <source>
        <dbReference type="ARBA" id="ARBA00022632"/>
    </source>
</evidence>
<feature type="domain" description="Peptidase S29" evidence="95">
    <location>
        <begin position="1027"/>
        <end position="1208"/>
    </location>
</feature>
<evidence type="ECO:0000256" key="27">
    <source>
        <dbReference type="ARBA" id="ARBA00022581"/>
    </source>
</evidence>
<dbReference type="SUPFAM" id="SSF52540">
    <property type="entry name" value="P-loop containing nucleoside triphosphate hydrolases"/>
    <property type="match status" value="2"/>
</dbReference>
<evidence type="ECO:0000256" key="3">
    <source>
        <dbReference type="ARBA" id="ARBA00001947"/>
    </source>
</evidence>
<evidence type="ECO:0000256" key="43">
    <source>
        <dbReference type="ARBA" id="ARBA00022830"/>
    </source>
</evidence>
<dbReference type="GO" id="GO:0020002">
    <property type="term" value="C:host cell plasma membrane"/>
    <property type="evidence" value="ECO:0007669"/>
    <property type="project" value="UniProtKB-SubCell"/>
</dbReference>
<keyword evidence="36" id="KW-0479">Metal-binding</keyword>
<evidence type="ECO:0000256" key="19">
    <source>
        <dbReference type="ARBA" id="ARBA00022504"/>
    </source>
</evidence>
<keyword evidence="63 90" id="KW-0472">Membrane</keyword>
<dbReference type="Pfam" id="PF01542">
    <property type="entry name" value="HCV_core"/>
    <property type="match status" value="1"/>
</dbReference>
<dbReference type="GO" id="GO:0039654">
    <property type="term" value="P:fusion of virus membrane with host endosome membrane"/>
    <property type="evidence" value="ECO:0007669"/>
    <property type="project" value="UniProtKB-KW"/>
</dbReference>
<comment type="catalytic activity">
    <reaction evidence="1">
        <text>Hydrolysis of four peptide bonds in the viral precursor polyprotein, commonly with Asp or Glu in the P6 position, Cys or Thr in P1 and Ser or Ala in P1'.</text>
        <dbReference type="EC" id="3.4.21.98"/>
    </reaction>
</comment>
<feature type="transmembrane region" description="Helical" evidence="90">
    <location>
        <begin position="720"/>
        <end position="742"/>
    </location>
</feature>
<evidence type="ECO:0000256" key="2">
    <source>
        <dbReference type="ARBA" id="ARBA00001946"/>
    </source>
</evidence>
<evidence type="ECO:0000256" key="33">
    <source>
        <dbReference type="ARBA" id="ARBA00022692"/>
    </source>
</evidence>
<keyword evidence="64" id="KW-0564">Palmitate</keyword>
<evidence type="ECO:0000256" key="83">
    <source>
        <dbReference type="ARBA" id="ARBA00046771"/>
    </source>
</evidence>
<keyword evidence="60" id="KW-1072">Activation of host autophagy by virus</keyword>
<evidence type="ECO:0000256" key="81">
    <source>
        <dbReference type="ARBA" id="ARBA00046133"/>
    </source>
</evidence>
<keyword evidence="33 90" id="KW-0812">Transmembrane</keyword>
<dbReference type="FunFam" id="1.10.820.10:FF:000001">
    <property type="entry name" value="Genome polyprotein"/>
    <property type="match status" value="1"/>
</dbReference>
<dbReference type="Pfam" id="PF01543">
    <property type="entry name" value="HCV_capsid"/>
    <property type="match status" value="1"/>
</dbReference>
<dbReference type="InterPro" id="IPR038568">
    <property type="entry name" value="HCV_NS5A_1B_sf"/>
</dbReference>
<evidence type="ECO:0000256" key="9">
    <source>
        <dbReference type="ARBA" id="ARBA00004407"/>
    </source>
</evidence>
<dbReference type="Gene3D" id="1.20.1280.150">
    <property type="entry name" value="Hepatitis C virus non-structural protein NS2, N-terminal domain"/>
    <property type="match status" value="1"/>
</dbReference>
<keyword evidence="25" id="KW-1048">Host nucleus</keyword>
<keyword evidence="41" id="KW-0788">Thiol protease</keyword>
<keyword evidence="44" id="KW-0862">Zinc</keyword>
<evidence type="ECO:0000256" key="10">
    <source>
        <dbReference type="ARBA" id="ARBA00004458"/>
    </source>
</evidence>
<evidence type="ECO:0000256" key="58">
    <source>
        <dbReference type="ARBA" id="ARBA00023015"/>
    </source>
</evidence>
<reference evidence="96 97" key="1">
    <citation type="journal article" date="2007" name="J. Viral Hepat.">
        <title>Characterization of full-length hepatitis C virus genotype 4 sequences.</title>
        <authorList>
            <person name="Timm J."/>
            <person name="Neukamm M."/>
            <person name="Kuntzen T."/>
            <person name="Kim A.Y."/>
            <person name="Chung R.T."/>
            <person name="Brander C."/>
            <person name="Lauer G.M."/>
            <person name="Walker B.D."/>
            <person name="Allen T.M."/>
        </authorList>
    </citation>
    <scope>NUCLEOTIDE SEQUENCE [LARGE SCALE GENOMIC DNA]</scope>
    <source>
        <strain evidence="96">F7157</strain>
    </source>
</reference>
<keyword evidence="50" id="KW-0261">Viral envelope protein</keyword>
<feature type="transmembrane region" description="Helical" evidence="90">
    <location>
        <begin position="754"/>
        <end position="778"/>
    </location>
</feature>
<evidence type="ECO:0000256" key="32">
    <source>
        <dbReference type="ARBA" id="ARBA00022679"/>
    </source>
</evidence>
<dbReference type="GO" id="GO:0005524">
    <property type="term" value="F:ATP binding"/>
    <property type="evidence" value="ECO:0007669"/>
    <property type="project" value="UniProtKB-KW"/>
</dbReference>
<dbReference type="InterPro" id="IPR043504">
    <property type="entry name" value="Peptidase_S1_PA_chymotrypsin"/>
</dbReference>
<dbReference type="GO" id="GO:0044186">
    <property type="term" value="C:host cell lipid droplet"/>
    <property type="evidence" value="ECO:0007669"/>
    <property type="project" value="UniProtKB-SubCell"/>
</dbReference>
<evidence type="ECO:0000256" key="86">
    <source>
        <dbReference type="ARBA" id="ARBA00060471"/>
    </source>
</evidence>
<evidence type="ECO:0000259" key="91">
    <source>
        <dbReference type="PROSITE" id="PS50507"/>
    </source>
</evidence>
<dbReference type="Gene3D" id="2.20.25.220">
    <property type="entry name" value="Hepatitis C virus NS5A, 1B domain"/>
    <property type="match status" value="1"/>
</dbReference>
<dbReference type="Gene3D" id="6.10.250.1750">
    <property type="match status" value="1"/>
</dbReference>
<keyword evidence="70" id="KW-1041">Host lipid droplet</keyword>
<keyword evidence="28" id="KW-1162">Viral penetration into host cytoplasm</keyword>
<dbReference type="InterPro" id="IPR011492">
    <property type="entry name" value="Flavi_DEAD"/>
</dbReference>
<keyword evidence="72" id="KW-0922">Interferon antiviral system evasion</keyword>
<comment type="function">
    <text evidence="80">RNA-dependent RNA polymerase that performs primer-template recognition and RNA synthesis during viral replication. Initiates RNA transcription/replication at a flavin adenine dinucleotide (FAD), resulting in a 5'- FAD cap on viral RNAs. In this way, recognition of viral 5' RNA by host pattern recognition receptors can be bypassed, thereby evading activation of antiviral pathways.</text>
</comment>
<evidence type="ECO:0000256" key="62">
    <source>
        <dbReference type="ARBA" id="ARBA00023086"/>
    </source>
</evidence>
<evidence type="ECO:0000256" key="20">
    <source>
        <dbReference type="ARBA" id="ARBA00022506"/>
    </source>
</evidence>
<evidence type="ECO:0000256" key="72">
    <source>
        <dbReference type="ARBA" id="ARBA00023258"/>
    </source>
</evidence>
<keyword evidence="79" id="KW-1078">G1/S host cell cycle checkpoint dysregulation by virus</keyword>
<dbReference type="GO" id="GO:0055036">
    <property type="term" value="C:virion membrane"/>
    <property type="evidence" value="ECO:0007669"/>
    <property type="project" value="UniProtKB-SubCell"/>
</dbReference>
<dbReference type="InterPro" id="IPR027417">
    <property type="entry name" value="P-loop_NTPase"/>
</dbReference>
<dbReference type="CDD" id="cd20903">
    <property type="entry name" value="HCV_p7"/>
    <property type="match status" value="1"/>
</dbReference>
<dbReference type="Proteomes" id="UP000151463">
    <property type="component" value="Genome"/>
</dbReference>
<dbReference type="FunFam" id="3.40.50.300:FF:000717">
    <property type="entry name" value="Genome polyprotein"/>
    <property type="match status" value="1"/>
</dbReference>
<keyword evidence="46" id="KW-0460">Magnesium</keyword>
<evidence type="ECO:0000256" key="24">
    <source>
        <dbReference type="ARBA" id="ARBA00022561"/>
    </source>
</evidence>
<dbReference type="Gene3D" id="3.40.50.300">
    <property type="entry name" value="P-loop containing nucleotide triphosphate hydrolases"/>
    <property type="match status" value="2"/>
</dbReference>
<keyword evidence="51" id="KW-0694">RNA-binding</keyword>
<keyword evidence="20" id="KW-1168">Fusion of virus membrane with host membrane</keyword>
<protein>
    <recommendedName>
        <fullName evidence="14">Genome polyprotein</fullName>
    </recommendedName>
</protein>
<comment type="subunit">
    <text evidence="87">Homodimer. Interacts with host SPCS1; this interaction is essential for viral particle assembly. Interacts with envelope glycoprotein E1. Interacts with envelope glycoprotein E2. Interacts with viroporin p7. Interacts with serine protease/helicase NS3. Part of the replication complex composed of NS2, NS3, NS4A, NS4B, NS5A and the RNA-directed RNA polymerase embedded in an ER-derived membranous web. Part of the viral assembly initiation complex composed of NS2, E1, E2, NS3, NS4A, NS5A and the mature core protein.</text>
</comment>
<keyword evidence="19" id="KW-1121">Modulation of host cell cycle by virus</keyword>
<evidence type="ECO:0000256" key="40">
    <source>
        <dbReference type="ARBA" id="ARBA00022806"/>
    </source>
</evidence>
<dbReference type="GO" id="GO:0075512">
    <property type="term" value="P:clathrin-dependent endocytosis of virus by host cell"/>
    <property type="evidence" value="ECO:0007669"/>
    <property type="project" value="UniProtKB-KW"/>
</dbReference>
<dbReference type="GO" id="GO:0005198">
    <property type="term" value="F:structural molecule activity"/>
    <property type="evidence" value="ECO:0007669"/>
    <property type="project" value="InterPro"/>
</dbReference>
<feature type="domain" description="RdRp catalytic" evidence="91">
    <location>
        <begin position="2631"/>
        <end position="2749"/>
    </location>
</feature>
<evidence type="ECO:0000256" key="65">
    <source>
        <dbReference type="ARBA" id="ARBA00023147"/>
    </source>
</evidence>
<evidence type="ECO:0000256" key="57">
    <source>
        <dbReference type="ARBA" id="ARBA00022990"/>
    </source>
</evidence>
<dbReference type="GO" id="GO:0003968">
    <property type="term" value="F:RNA-directed RNA polymerase activity"/>
    <property type="evidence" value="ECO:0007669"/>
    <property type="project" value="UniProtKB-KW"/>
</dbReference>
<evidence type="ECO:0000256" key="51">
    <source>
        <dbReference type="ARBA" id="ARBA00022884"/>
    </source>
</evidence>
<dbReference type="GO" id="GO:0039502">
    <property type="term" value="P:symbiont-mediated suppression of host type I interferon-mediated signaling pathway"/>
    <property type="evidence" value="ECO:0007669"/>
    <property type="project" value="UniProtKB-KW"/>
</dbReference>
<feature type="compositionally biased region" description="Polar residues" evidence="89">
    <location>
        <begin position="2349"/>
        <end position="2372"/>
    </location>
</feature>
<dbReference type="SUPFAM" id="SSF56672">
    <property type="entry name" value="DNA/RNA polymerases"/>
    <property type="match status" value="1"/>
</dbReference>
<evidence type="ECO:0000256" key="45">
    <source>
        <dbReference type="ARBA" id="ARBA00022840"/>
    </source>
</evidence>
<dbReference type="InterPro" id="IPR001650">
    <property type="entry name" value="Helicase_C-like"/>
</dbReference>
<comment type="cofactor">
    <cofactor evidence="2">
        <name>Mg(2+)</name>
        <dbReference type="ChEBI" id="CHEBI:18420"/>
    </cofactor>
</comment>
<dbReference type="GO" id="GO:0044191">
    <property type="term" value="C:host cell mitochondrial membrane"/>
    <property type="evidence" value="ECO:0007669"/>
    <property type="project" value="UniProtKB-SubCell"/>
</dbReference>
<dbReference type="InterPro" id="IPR013192">
    <property type="entry name" value="HCV_NS5A_1a"/>
</dbReference>
<evidence type="ECO:0000259" key="92">
    <source>
        <dbReference type="PROSITE" id="PS51192"/>
    </source>
</evidence>
<dbReference type="SMART" id="SM00487">
    <property type="entry name" value="DEXDc"/>
    <property type="match status" value="1"/>
</dbReference>
<dbReference type="InterPro" id="IPR001490">
    <property type="entry name" value="HCV_NS4b"/>
</dbReference>
<evidence type="ECO:0000256" key="52">
    <source>
        <dbReference type="ARBA" id="ARBA00022890"/>
    </source>
</evidence>
<evidence type="ECO:0000256" key="30">
    <source>
        <dbReference type="ARBA" id="ARBA00022647"/>
    </source>
</evidence>
<keyword evidence="24" id="KW-0167">Capsid protein</keyword>
<comment type="subunit">
    <text evidence="83">Homohexamer. Homoheptamer. Interacts with protease NS2.</text>
</comment>
<dbReference type="Gene3D" id="1.10.820.10">
    <property type="entry name" value="RNA Helicase Chain A , domain 3"/>
    <property type="match status" value="1"/>
</dbReference>
<evidence type="ECO:0000256" key="59">
    <source>
        <dbReference type="ARBA" id="ARBA00023039"/>
    </source>
</evidence>
<keyword evidence="73" id="KW-0511">Multifunctional enzyme</keyword>
<dbReference type="Pfam" id="PF08300">
    <property type="entry name" value="HCV_NS5a_1a"/>
    <property type="match status" value="1"/>
</dbReference>
<evidence type="ECO:0000256" key="66">
    <source>
        <dbReference type="ARBA" id="ARBA00023157"/>
    </source>
</evidence>
<comment type="subcellular location">
    <subcellularLocation>
        <location evidence="6">Host cell membrane</location>
    </subcellularLocation>
    <subcellularLocation>
        <location evidence="9">Host cytoplasm</location>
        <location evidence="9">Host perinuclear region</location>
    </subcellularLocation>
    <subcellularLocation>
        <location evidence="5">Host endoplasmic reticulum membrane</location>
        <topology evidence="5">Multi-pass membrane protein</topology>
    </subcellularLocation>
    <subcellularLocation>
        <location evidence="7">Host endoplasmic reticulum membrane</location>
        <topology evidence="7">Peripheral membrane protein</topology>
    </subcellularLocation>
    <subcellularLocation>
        <location evidence="11">Host endoplasmic reticulum membrane</location>
        <topology evidence="11">Single-pass type I membrane protein</topology>
    </subcellularLocation>
    <subcellularLocation>
        <location evidence="86">Host endoplasmic reticulum membrane</location>
        <topology evidence="86">Single-pass type IV membrane protein</topology>
    </subcellularLocation>
    <subcellularLocation>
        <location evidence="8">Host lipid droplet</location>
    </subcellularLocation>
    <subcellularLocation>
        <location evidence="10">Host mitochondrion membrane</location>
        <topology evidence="10">Single-pass type I membrane protein</topology>
    </subcellularLocation>
    <subcellularLocation>
        <location evidence="4">Host nucleus</location>
    </subcellularLocation>
    <subcellularLocation>
        <location evidence="12">Virion membrane</location>
        <topology evidence="12">Single-pass type I membrane protein</topology>
    </subcellularLocation>
</comment>
<keyword evidence="62" id="KW-0543">Viral nucleoprotein</keyword>
<evidence type="ECO:0000256" key="21">
    <source>
        <dbReference type="ARBA" id="ARBA00022510"/>
    </source>
</evidence>
<evidence type="ECO:0000256" key="5">
    <source>
        <dbReference type="ARBA" id="ARBA00004153"/>
    </source>
</evidence>
<dbReference type="GO" id="GO:0019031">
    <property type="term" value="C:viral envelope"/>
    <property type="evidence" value="ECO:0007669"/>
    <property type="project" value="UniProtKB-KW"/>
</dbReference>
<dbReference type="PROSITE" id="PS51194">
    <property type="entry name" value="HELICASE_CTER"/>
    <property type="match status" value="1"/>
</dbReference>
<evidence type="ECO:0000256" key="34">
    <source>
        <dbReference type="ARBA" id="ARBA00022695"/>
    </source>
</evidence>
<keyword evidence="66" id="KW-1015">Disulfide bond</keyword>
<dbReference type="GO" id="GO:0003723">
    <property type="term" value="F:RNA binding"/>
    <property type="evidence" value="ECO:0007669"/>
    <property type="project" value="UniProtKB-KW"/>
</dbReference>
<evidence type="ECO:0000256" key="28">
    <source>
        <dbReference type="ARBA" id="ARBA00022595"/>
    </source>
</evidence>
<dbReference type="InterPro" id="IPR014001">
    <property type="entry name" value="Helicase_ATP-bd"/>
</dbReference>
<keyword evidence="52" id="KW-1164">Virus endocytosis by host</keyword>
<keyword evidence="27" id="KW-0945">Host-virus interaction</keyword>
<evidence type="ECO:0000256" key="37">
    <source>
        <dbReference type="ARBA" id="ARBA00022741"/>
    </source>
</evidence>
<dbReference type="InterPro" id="IPR013193">
    <property type="entry name" value="HCV_NS5a_1B_dom"/>
</dbReference>
<feature type="transmembrane region" description="Helical" evidence="90">
    <location>
        <begin position="784"/>
        <end position="802"/>
    </location>
</feature>
<evidence type="ECO:0000256" key="47">
    <source>
        <dbReference type="ARBA" id="ARBA00022843"/>
    </source>
</evidence>
<keyword evidence="45" id="KW-0067">ATP-binding</keyword>
<evidence type="ECO:0000256" key="6">
    <source>
        <dbReference type="ARBA" id="ARBA00004165"/>
    </source>
</evidence>
<evidence type="ECO:0000256" key="8">
    <source>
        <dbReference type="ARBA" id="ARBA00004338"/>
    </source>
</evidence>
<dbReference type="InterPro" id="IPR002166">
    <property type="entry name" value="RNA_pol_HCV"/>
</dbReference>
<name>Q1ZZ54_9HEPC</name>
<keyword evidence="56 90" id="KW-1133">Transmembrane helix</keyword>
<dbReference type="InterPro" id="IPR042209">
    <property type="entry name" value="HCV_NS2_N"/>
</dbReference>
<evidence type="ECO:0000256" key="79">
    <source>
        <dbReference type="ARBA" id="ARBA00023309"/>
    </source>
</evidence>
<dbReference type="InterPro" id="IPR024350">
    <property type="entry name" value="HCV_NS5a_C"/>
</dbReference>
<evidence type="ECO:0000256" key="70">
    <source>
        <dbReference type="ARBA" id="ARBA00023190"/>
    </source>
</evidence>
<evidence type="ECO:0000256" key="50">
    <source>
        <dbReference type="ARBA" id="ARBA00022879"/>
    </source>
</evidence>
<dbReference type="InterPro" id="IPR049913">
    <property type="entry name" value="HCV_p7"/>
</dbReference>
<dbReference type="SMART" id="SM00490">
    <property type="entry name" value="HELICc"/>
    <property type="match status" value="1"/>
</dbReference>
<dbReference type="Gene3D" id="3.30.70.270">
    <property type="match status" value="2"/>
</dbReference>
<evidence type="ECO:0000256" key="64">
    <source>
        <dbReference type="ARBA" id="ARBA00023139"/>
    </source>
</evidence>
<dbReference type="Pfam" id="PF01506">
    <property type="entry name" value="HCV_NS5a"/>
    <property type="match status" value="1"/>
</dbReference>
<evidence type="ECO:0000256" key="26">
    <source>
        <dbReference type="ARBA" id="ARBA00022570"/>
    </source>
</evidence>
<comment type="catalytic activity">
    <reaction evidence="84">
        <text>a ribonucleoside 5'-triphosphate + H2O = a ribonucleoside 5'-diphosphate + phosphate + H(+)</text>
        <dbReference type="Rhea" id="RHEA:23680"/>
        <dbReference type="ChEBI" id="CHEBI:15377"/>
        <dbReference type="ChEBI" id="CHEBI:15378"/>
        <dbReference type="ChEBI" id="CHEBI:43474"/>
        <dbReference type="ChEBI" id="CHEBI:57930"/>
        <dbReference type="ChEBI" id="CHEBI:61557"/>
        <dbReference type="EC" id="3.6.1.15"/>
    </reaction>
</comment>
<dbReference type="InterPro" id="IPR044896">
    <property type="entry name" value="HCV_core_chain_A"/>
</dbReference>
<evidence type="ECO:0000256" key="4">
    <source>
        <dbReference type="ARBA" id="ARBA00004147"/>
    </source>
</evidence>
<keyword evidence="37" id="KW-0547">Nucleotide-binding</keyword>
<keyword evidence="31" id="KW-0645">Protease</keyword>
<evidence type="ECO:0000256" key="67">
    <source>
        <dbReference type="ARBA" id="ARBA00023163"/>
    </source>
</evidence>
<sequence length="3008" mass="326579">MSTNPKPQRKTKRNTNRRPMDVKFPGGGQIVGGVYLLPRRGPRLGVRATRKTSERSQPRGRRQPIPKARRSEGRSWAQPGYPWPLYGNEGCGWAGWLLSPRGSRPSWGPNDPRRRSRNLGKVIDTLTCGFADLMGYIPLVGAPVGGVARALAHGVRAVEDGINYATGNLPGCSFSIFLLALLSCLTVPASAVNYRNTSGIYHVTNDCPNSSIVYEADHHILHLPGCVPCVRRGNQSHCWVALTPTVAAPYIGAPLESLRSHVDLMVGAATACSALYIGDLCGGLFLVGQMFTFRPRRHWTTQDCNCSIYTGHITGHRMAWDMMMNWSPTTTLVLSQIMRIPSTLVSLLAGGHWGVLVGVAYFSMQANWAKVILVLFLFAGVDAGTYASGGAAGHTLFTVSNLFTTGPQQNLQLINSNGSWHVNRTALNCNDSLNTGFLASLFYTNRFNSSGCPERLASCKGLDTFPQGWGPLEAANISGPSEDRPYCWHYPPRPCGIVPALSVCGPVYCFTPSPVVVGTTDRLGAPTYNWGENESDVFLLNSTRPPQGAWFGCVWMNSTGFTKACGAPPCKVRTNNGTWPCPTDCFRKHPETTYAKCGSGPWITPRCLIHYPYRLWHFPCTVNFTVFKVRTFIGGIEHRMEAACNWTRGEVCGLEHRDRAELSPLLLTTTTWQVLPCSFTTLPALSTGLIHLHQNVVDVQYLYGVGSAVVSWALKWEYVVLAFLLLADARVSACLWMMVMVAQVEAALSNLININAASAAGNHGFWYAIFFICIAWHVKGRLPAAATYVACGMWPLLLLLLMLPERAYAFDREVAGSLGGVVVVALTILTLSPHYKSWLAKGLWWIQYFIARAEALVHVYVPSFDVRGPRDSLIILAVLAWPHLTFDITKHLLAILGPLYILQASLLRVPYFVRAHALVKICSLLRGAVHGKYCQMVVLKMGALTGTYIYDHLTPLSDWAAEGLRDLAVALEPVVFTPMEKKVITWGADTAACGDIIKGLPVSARLGNEILLGPADSETSKGWRLLAPITAYAQQTRGLFSTIVTSLTGRDTNENCGEVQVLSTATQSFLGTAVNGVMWSVYHGAGGKTISGPKGPVNQMYTNVDQDLVGWPAPPGVKSLTPCTCGASDLYLVTRHADVVPVRRRGDTRGALLSPRPISTLKGSSGGPLLCPMGHVAGLFRAAVCTRGVAKAVDFVPVESLETTMRSPVFTDNSTPPAVPQTYQVAHLHAPTGSGKSTKVPAAYAAQGYKVLVLNPSVAATLGFGAYMSKAYGIDPNIRSGVRTITTGAPITYSTYGKFLADGGCSGGAYDIIICDECHSTDSTTILGIGTVLDQAETAGVRLVVLATATPPGSVTTPHSNIEEIALPTTGEIPFYGKAIPLELIKGGRHLIFCHSKKKCDELAKQLTSLGLNAVAYYRGLDVSVIPTSGDVVVCATDALMTGFTGDFDSVIDCNTSVIQTVDFSLDPTFSIETTTVPQDAVSRSQRRGRTGRGRLGIYRYVTPGERPSGIFDTSVICECYDAGCAWYELTPAETTTRLRAYFNTPGLPVCQDHLEFWESVFTGLTQIDGHFLSQTKQSGENFPYLVAYQATVCARALAPPPSWDTMWKCLIRLKPTLHGPTPLLYRLGSVQNEVTLTHPITKYIMACMSADLEVVTSTWVLVGGVLAALAAYCLSVGSVVIVGRVVLSGQPAVIPDREVLYQQFDEMEECSKHLPLVEHGLQLAEQFKQKAVGLLNFAGKQAQEATPAIQSNFAKLEQFWAKHMWNFISGIQYLAGLSTLPGNPAIASLMSFTAAVTSPLTTQQTLLFNILGGWVASQIATPTASTAFVVSGLAGAAVSSVGLGKILVDILAGYGAGVAGAVVTFKIMSGEMPSTEDLVNLLPAILSPGALVVGVVCAAILRRHVGPGEGAVQWMNRLIAFASRGNHVSPTHYVPESDAAARVTQILSSLTVTSLLRRLHKWINEDCSTPCDTSWLWEVWDWVCTVLSDFKTWLKAKLLPLMPGIPFLSCQRGYRGEWRGDGVMHTKCPCGAELAGHIKNGSMRIVGPKTCSNTWHGTFPINAYTTGPGVPVPAPNYKFALWRVSAEEYVEVRRVGDFHYVTGVTQDNIKCPCQVPAPEFFTEVDGIRLHRHAPKCKPLLRDEVSFSVGLNSFVVGSQLPCEPEPDVAVLTSMLTDPSHITAETASRRLARGSPPSLASSSASQLSAPSLKATCTAHHDSPGTDLLEANLLWGSTATRVETDEKVIILDSFEPRVAEPDDDREVSVAAEILRPTKKFPPALPIWARPDYNPPLTETWKQQDYKPPIVHGCALPPSKQPPVPPPRRKRTVQLTESVVSTALAEMAAKTFGQSELGSDSGADLTTPTETTDSGPITVDDASDDGSYSSMPPLEGEPGDPDLTSDSWSTVSGSEDVVCCSMSYSWTGALVTPCAAEESKLPISPLSNSLLRHHNMVYATTTRSAVTRQKKVTFDRLQVVDNHYNETLKEIKARASRVKARLLTTEEACDLTPPHSAKSKFGYGAKDVRSHSRKAINHINSVWEDLLEDNNTPIPTTIMAKNEVFAVNPAKGGRKPARLIVYPDLGVRVCEKRALHDVINQLPKAVMGAAYGFQYSPAQRVEFLLTSWKSKKTPMGFSYDTRCFDSTVTEKDIRTEEEVYQCCDLEPEARKVIAALTERLYVGGPMHNSKGDLCGYRRCRASGVYTTSFGNTLTCYLKATAAIKAAGLRDCTMLVCGDDLVVIAESDGVEEDNRALRAFTEAMTRYSAPPGDAPQPAYDLELITSCSSNVSVAHDATGKKVYYLTRDPETPLARAAWETVRHTPVNSWLGNIIVYAPTIWVRMVLMTHFFSILQSQEALEKALDFDMYGVTYSITPLDLPAIIQRLHGLSAFTLHGYSPHELNRVAGSLRKLGVPPLRAWRHRARAVRAKLIAQGGKAKICGIYLFNWAVKTKLKLTPLPAAANLDLSSWFTVGAGGGDIYHSVSRARPRYLLLCLLLLSVGVGIFLLPAR</sequence>
<keyword evidence="74" id="KW-0687">Ribonucleoprotein</keyword>
<dbReference type="Pfam" id="PF01006">
    <property type="entry name" value="HCV_NS4a"/>
    <property type="match status" value="1"/>
</dbReference>
<dbReference type="Gene3D" id="3.30.160.890">
    <property type="entry name" value="Hepatitis C virus envelope glycoprotein E1, chain C"/>
    <property type="match status" value="1"/>
</dbReference>
<keyword evidence="47" id="KW-0832">Ubl conjugation</keyword>
<evidence type="ECO:0000256" key="12">
    <source>
        <dbReference type="ARBA" id="ARBA00004563"/>
    </source>
</evidence>
<evidence type="ECO:0000256" key="44">
    <source>
        <dbReference type="ARBA" id="ARBA00022833"/>
    </source>
</evidence>
<dbReference type="PROSITE" id="PS51822">
    <property type="entry name" value="HV_PV_NS3_PRO"/>
    <property type="match status" value="1"/>
</dbReference>
<feature type="region of interest" description="Disordered" evidence="89">
    <location>
        <begin position="1"/>
        <end position="76"/>
    </location>
</feature>
<keyword evidence="38" id="KW-0378">Hydrolase</keyword>
<evidence type="ECO:0000256" key="55">
    <source>
        <dbReference type="ARBA" id="ARBA00022986"/>
    </source>
</evidence>
<dbReference type="InterPro" id="IPR000745">
    <property type="entry name" value="HCV_NS4a"/>
</dbReference>
<dbReference type="GO" id="GO:0017111">
    <property type="term" value="F:ribonucleoside triphosphate phosphatase activity"/>
    <property type="evidence" value="ECO:0007669"/>
    <property type="project" value="UniProtKB-EC"/>
</dbReference>
<keyword evidence="42" id="KW-0720">Serine protease</keyword>
<feature type="transmembrane region" description="Helical" evidence="90">
    <location>
        <begin position="1660"/>
        <end position="1688"/>
    </location>
</feature>
<dbReference type="InterPro" id="IPR002518">
    <property type="entry name" value="HCV_NS2"/>
</dbReference>
<evidence type="ECO:0000313" key="96">
    <source>
        <dbReference type="EMBL" id="ABD75830.1"/>
    </source>
</evidence>
<evidence type="ECO:0000256" key="48">
    <source>
        <dbReference type="ARBA" id="ARBA00022844"/>
    </source>
</evidence>
<dbReference type="GO" id="GO:0039563">
    <property type="term" value="P:symbiont-mediated suppression of host JAK-STAT cascade via inhibition of STAT1 activity"/>
    <property type="evidence" value="ECO:0007669"/>
    <property type="project" value="UniProtKB-KW"/>
</dbReference>
<keyword evidence="49" id="KW-1043">Host membrane</keyword>
<dbReference type="CDD" id="cd17931">
    <property type="entry name" value="DEXHc_viral_Ns3"/>
    <property type="match status" value="1"/>
</dbReference>
<keyword evidence="40" id="KW-0347">Helicase</keyword>
<dbReference type="GO" id="GO:0015267">
    <property type="term" value="F:channel activity"/>
    <property type="evidence" value="ECO:0007669"/>
    <property type="project" value="UniProtKB-KW"/>
</dbReference>
<dbReference type="Gene3D" id="2.40.10.120">
    <property type="match status" value="1"/>
</dbReference>
<dbReference type="Gene3D" id="2.40.10.10">
    <property type="entry name" value="Trypsin-like serine proteases"/>
    <property type="match status" value="1"/>
</dbReference>
<dbReference type="Pfam" id="PF07652">
    <property type="entry name" value="Flavi_DEAD"/>
    <property type="match status" value="1"/>
</dbReference>
<keyword evidence="35" id="KW-0053">Apoptosis</keyword>
<comment type="subunit">
    <text evidence="88">Forms a heterodimer with envelope glycoprotein E1. Interacts with host CD81 and SCARB1 receptors; these interactions play a role in viral entry into host cell. Interacts with host EIF2AK2/PKR; this interaction inhibits EIF2AK2 and probably allows the virus to evade the innate immune response. Interacts with host CD209/DC-SIGN and CLEC4M/DC-SIGNR. Interact with host SPCS1; this interaction is essential for viral particle assembly. Interacts with protease NS2. The heterodimer E1/E2 interacts with host CLDN1; this interaction plays a role in viral entry into host cell. Part of the viral assembly initiation complex composed of NS2, E1, E2, NS3, NS4A, NS5A and the mature core protein. Interacts with host SLC3A2/4F2hc; the interaction may facilitate viral entry into host cell. Interacts with human PLSCR1.</text>
</comment>
<evidence type="ECO:0000256" key="54">
    <source>
        <dbReference type="ARBA" id="ARBA00022961"/>
    </source>
</evidence>
<keyword evidence="54" id="KW-1105">Inhibition of host STAT1 by virus</keyword>
<dbReference type="FunFam" id="4.10.710.10:FF:000001">
    <property type="entry name" value="Genome polyprotein"/>
    <property type="match status" value="1"/>
</dbReference>
<evidence type="ECO:0000256" key="82">
    <source>
        <dbReference type="ARBA" id="ARBA00046219"/>
    </source>
</evidence>
<dbReference type="SUPFAM" id="SSF50494">
    <property type="entry name" value="Trypsin-like serine proteases"/>
    <property type="match status" value="1"/>
</dbReference>
<dbReference type="Gene3D" id="4.10.710.10">
    <property type="entry name" value="Hepatitis C Virus Capsid Protein, Chain A"/>
    <property type="match status" value="1"/>
</dbReference>
<keyword evidence="68" id="KW-0325">Glycoprotein</keyword>
<dbReference type="Pfam" id="PF00998">
    <property type="entry name" value="RdRP_3"/>
    <property type="match status" value="1"/>
</dbReference>
<keyword evidence="78" id="KW-0407">Ion channel</keyword>
<keyword evidence="53" id="KW-0693">Viral RNA replication</keyword>
<keyword evidence="23" id="KW-0597">Phosphoprotein</keyword>
<evidence type="ECO:0000256" key="1">
    <source>
        <dbReference type="ARBA" id="ARBA00001117"/>
    </source>
</evidence>
<dbReference type="InterPro" id="IPR038170">
    <property type="entry name" value="NS5A_1a_sf"/>
</dbReference>
<keyword evidence="75" id="KW-0899">Viral immunoevasion</keyword>
<keyword evidence="57" id="KW-0007">Acetylation</keyword>
<dbReference type="InterPro" id="IPR054175">
    <property type="entry name" value="NS3_helicase_C"/>
</dbReference>
<evidence type="ECO:0000256" key="63">
    <source>
        <dbReference type="ARBA" id="ARBA00023136"/>
    </source>
</evidence>
<keyword evidence="39" id="KW-1161">Viral attachment to host cell</keyword>
<evidence type="ECO:0000256" key="73">
    <source>
        <dbReference type="ARBA" id="ARBA00023268"/>
    </source>
</evidence>
<dbReference type="InterPro" id="IPR042205">
    <property type="entry name" value="HCV_NS2_C"/>
</dbReference>
<dbReference type="FunFam" id="3.30.160.890:FF:000001">
    <property type="entry name" value="Genome polyprotein"/>
    <property type="match status" value="1"/>
</dbReference>
<proteinExistence type="inferred from homology"/>
<dbReference type="FunFam" id="2.40.10.10:FF:000029">
    <property type="entry name" value="Genome polyprotein"/>
    <property type="match status" value="1"/>
</dbReference>
<dbReference type="GO" id="GO:0042025">
    <property type="term" value="C:host cell nucleus"/>
    <property type="evidence" value="ECO:0007669"/>
    <property type="project" value="UniProtKB-SubCell"/>
</dbReference>
<keyword evidence="48" id="KW-0946">Virion</keyword>
<dbReference type="InterPro" id="IPR007094">
    <property type="entry name" value="RNA-dir_pol_PSvirus"/>
</dbReference>
<evidence type="ECO:0000256" key="36">
    <source>
        <dbReference type="ARBA" id="ARBA00022723"/>
    </source>
</evidence>
<keyword evidence="32" id="KW-0808">Transferase</keyword>
<dbReference type="GO" id="GO:1990904">
    <property type="term" value="C:ribonucleoprotein complex"/>
    <property type="evidence" value="ECO:0007669"/>
    <property type="project" value="UniProtKB-KW"/>
</dbReference>
<keyword evidence="43" id="KW-1114">Inhibition of host interferon signaling pathway by virus</keyword>
<feature type="transmembrane region" description="Helical" evidence="90">
    <location>
        <begin position="264"/>
        <end position="287"/>
    </location>
</feature>
<keyword evidence="26" id="KW-1165">Clathrin-mediated endocytosis of virus by host</keyword>
<feature type="compositionally biased region" description="Basic residues" evidence="89">
    <location>
        <begin position="58"/>
        <end position="68"/>
    </location>
</feature>
<evidence type="ECO:0000256" key="61">
    <source>
        <dbReference type="ARBA" id="ARBA00023065"/>
    </source>
</evidence>
<keyword evidence="58" id="KW-0805">Transcription regulation</keyword>
<feature type="compositionally biased region" description="Basic residues" evidence="89">
    <location>
        <begin position="7"/>
        <end position="16"/>
    </location>
</feature>
<dbReference type="GO" id="GO:0044220">
    <property type="term" value="C:host cell perinuclear region of cytoplasm"/>
    <property type="evidence" value="ECO:0007669"/>
    <property type="project" value="UniProtKB-SubCell"/>
</dbReference>
<evidence type="ECO:0000256" key="89">
    <source>
        <dbReference type="SAM" id="MobiDB-lite"/>
    </source>
</evidence>
<feature type="region of interest" description="Disordered" evidence="89">
    <location>
        <begin position="2349"/>
        <end position="2406"/>
    </location>
</feature>
<feature type="region of interest" description="Disordered" evidence="89">
    <location>
        <begin position="2312"/>
        <end position="2331"/>
    </location>
</feature>
<dbReference type="GO" id="GO:0003724">
    <property type="term" value="F:RNA helicase activity"/>
    <property type="evidence" value="ECO:0007669"/>
    <property type="project" value="UniProtKB-EC"/>
</dbReference>
<keyword evidence="65" id="KW-1045">Host mitochondrion</keyword>
<keyword evidence="22" id="KW-1032">Host cell membrane</keyword>
<keyword evidence="17" id="KW-0696">RNA-directed RNA polymerase</keyword>
<dbReference type="GO" id="GO:0008270">
    <property type="term" value="F:zinc ion binding"/>
    <property type="evidence" value="ECO:0007669"/>
    <property type="project" value="InterPro"/>
</dbReference>
<evidence type="ECO:0000256" key="68">
    <source>
        <dbReference type="ARBA" id="ARBA00023180"/>
    </source>
</evidence>
<keyword evidence="76" id="KW-0449">Lipoprotein</keyword>
<evidence type="ECO:0000259" key="95">
    <source>
        <dbReference type="PROSITE" id="PS51822"/>
    </source>
</evidence>
<dbReference type="GO" id="GO:0039545">
    <property type="term" value="P:symbiont-mediated suppression of host cytoplasmic pattern recognition receptor signaling pathway via inhibition of MAVS activity"/>
    <property type="evidence" value="ECO:0007669"/>
    <property type="project" value="UniProtKB-KW"/>
</dbReference>
<accession>Q1ZZ54</accession>
<dbReference type="Gene3D" id="2.20.25.210">
    <property type="entry name" value="Hepatitis C NS5A, domain 1B"/>
    <property type="match status" value="1"/>
</dbReference>
<feature type="domain" description="Helicase C-terminal" evidence="93">
    <location>
        <begin position="1361"/>
        <end position="1538"/>
    </location>
</feature>
<dbReference type="FunFam" id="3.30.70.270:FF:000015">
    <property type="entry name" value="Genome polyprotein"/>
    <property type="match status" value="1"/>
</dbReference>
<evidence type="ECO:0000256" key="35">
    <source>
        <dbReference type="ARBA" id="ARBA00022703"/>
    </source>
</evidence>
<feature type="domain" description="Helicase ATP-binding" evidence="92">
    <location>
        <begin position="1217"/>
        <end position="1369"/>
    </location>
</feature>
<dbReference type="Gene3D" id="2.30.30.710">
    <property type="entry name" value="Hepatitis C virus non-structural protein NS2, C-terminal domain"/>
    <property type="match status" value="1"/>
</dbReference>
<comment type="function">
    <text evidence="82">Induces a specific membrane alteration that serves as a scaffold for the virus replication complex. This membrane alteration gives rise to the so-called ER-derived membranous web that contains the replication complex. NS4B self-interaction contributes to its function in membranous web formation. Promotes host TRIF protein degradation in a CASP8-dependent manner thereby inhibiting host TLR3-mediated interferon signaling. Disrupts the interaction between STING and TBK1 contributing to the inhibition of interferon signaling.</text>
</comment>
<dbReference type="euHCVdb" id="DQ418788"/>
<dbReference type="GO" id="GO:0019087">
    <property type="term" value="P:symbiont-mediated transformation of host cell"/>
    <property type="evidence" value="ECO:0007669"/>
    <property type="project" value="InterPro"/>
</dbReference>
<dbReference type="GO" id="GO:0019062">
    <property type="term" value="P:virion attachment to host cell"/>
    <property type="evidence" value="ECO:0007669"/>
    <property type="project" value="UniProtKB-KW"/>
</dbReference>
<comment type="similarity">
    <text evidence="13">Belongs to the hepacivirus polyprotein family.</text>
</comment>
<dbReference type="GO" id="GO:0039527">
    <property type="term" value="P:symbiont-mediated suppression of host TRAF-mediated signal transduction"/>
    <property type="evidence" value="ECO:0007669"/>
    <property type="project" value="UniProtKB-KW"/>
</dbReference>
<dbReference type="MEROPS" id="S29.001"/>
<feature type="transmembrane region" description="Helical" evidence="90">
    <location>
        <begin position="2988"/>
        <end position="3007"/>
    </location>
</feature>
<evidence type="ECO:0000256" key="18">
    <source>
        <dbReference type="ARBA" id="ARBA00022499"/>
    </source>
</evidence>
<evidence type="ECO:0000256" key="85">
    <source>
        <dbReference type="ARBA" id="ARBA00047984"/>
    </source>
</evidence>
<evidence type="ECO:0000256" key="11">
    <source>
        <dbReference type="ARBA" id="ARBA00004482"/>
    </source>
</evidence>
<evidence type="ECO:0000256" key="74">
    <source>
        <dbReference type="ARBA" id="ARBA00023274"/>
    </source>
</evidence>
<keyword evidence="29" id="KW-1090">Inhibition of host innate immune response by virus</keyword>
<keyword evidence="59" id="KW-1182">Viral ion channel</keyword>
<dbReference type="GO" id="GO:0039694">
    <property type="term" value="P:viral RNA genome replication"/>
    <property type="evidence" value="ECO:0007669"/>
    <property type="project" value="InterPro"/>
</dbReference>
<feature type="transmembrane region" description="Helical" evidence="90">
    <location>
        <begin position="344"/>
        <end position="362"/>
    </location>
</feature>
<dbReference type="PROSITE" id="PS51192">
    <property type="entry name" value="HELICASE_ATP_BIND_1"/>
    <property type="match status" value="1"/>
</dbReference>
<evidence type="ECO:0000256" key="25">
    <source>
        <dbReference type="ARBA" id="ARBA00022562"/>
    </source>
</evidence>
<dbReference type="EMBL" id="DQ418788">
    <property type="protein sequence ID" value="ABD75830.1"/>
    <property type="molecule type" value="Genomic_RNA"/>
</dbReference>
<keyword evidence="18" id="KW-1017">Isopeptide bond</keyword>
<evidence type="ECO:0000256" key="13">
    <source>
        <dbReference type="ARBA" id="ARBA00008286"/>
    </source>
</evidence>
<evidence type="ECO:0000256" key="53">
    <source>
        <dbReference type="ARBA" id="ARBA00022953"/>
    </source>
</evidence>
<evidence type="ECO:0000256" key="88">
    <source>
        <dbReference type="ARBA" id="ARBA00064487"/>
    </source>
</evidence>
<evidence type="ECO:0000256" key="14">
    <source>
        <dbReference type="ARBA" id="ARBA00020107"/>
    </source>
</evidence>
<dbReference type="GO" id="GO:0044167">
    <property type="term" value="C:host cell endoplasmic reticulum membrane"/>
    <property type="evidence" value="ECO:0007669"/>
    <property type="project" value="UniProtKB-SubCell"/>
</dbReference>
<feature type="transmembrane region" description="Helical" evidence="90">
    <location>
        <begin position="1847"/>
        <end position="1870"/>
    </location>
</feature>
<dbReference type="InterPro" id="IPR004109">
    <property type="entry name" value="HepC_NS3_protease"/>
</dbReference>
<dbReference type="FunFam" id="2.20.25.220:FF:000001">
    <property type="entry name" value="Genome polyprotein"/>
    <property type="match status" value="1"/>
</dbReference>
<evidence type="ECO:0000256" key="87">
    <source>
        <dbReference type="ARBA" id="ARBA00062671"/>
    </source>
</evidence>
<dbReference type="InterPro" id="IPR002521">
    <property type="entry name" value="HCV_Core_C"/>
</dbReference>
<dbReference type="PROSITE" id="PS50507">
    <property type="entry name" value="RDRP_SSRNA_POS"/>
    <property type="match status" value="1"/>
</dbReference>
<dbReference type="GO" id="GO:0039520">
    <property type="term" value="P:symbiont-mediated activation of host autophagy"/>
    <property type="evidence" value="ECO:0007669"/>
    <property type="project" value="UniProtKB-KW"/>
</dbReference>
<dbReference type="Gene3D" id="6.10.250.2920">
    <property type="match status" value="1"/>
</dbReference>
<dbReference type="GO" id="GO:0006508">
    <property type="term" value="P:proteolysis"/>
    <property type="evidence" value="ECO:0007669"/>
    <property type="project" value="UniProtKB-KW"/>
</dbReference>
<keyword evidence="16" id="KW-1113">Inhibition of host RLR pathway by virus</keyword>
<dbReference type="PROSITE" id="PS51693">
    <property type="entry name" value="HCV_NS2_PRO"/>
    <property type="match status" value="1"/>
</dbReference>
<keyword evidence="21" id="KW-1170">Fusion of virus membrane with host endosomal membrane</keyword>
<keyword evidence="69" id="KW-1038">Host endoplasmic reticulum</keyword>
<dbReference type="Pfam" id="PF02907">
    <property type="entry name" value="Peptidase_S29"/>
    <property type="match status" value="1"/>
</dbReference>
<evidence type="ECO:0000256" key="75">
    <source>
        <dbReference type="ARBA" id="ARBA00023280"/>
    </source>
</evidence>
<evidence type="ECO:0000256" key="60">
    <source>
        <dbReference type="ARBA" id="ARBA00023050"/>
    </source>
</evidence>
<comment type="function">
    <text evidence="81">Cysteine protease required for the proteolytic auto-cleavage between the non-structural proteins NS2 and NS3. The N-terminus of NS3 is required for the function of NS2 protease (active region NS2-3). Promotes the initiation of viral particle assembly by mediating the interaction between structural and non-structural proteins.</text>
</comment>
<dbReference type="GO" id="GO:0004197">
    <property type="term" value="F:cysteine-type endopeptidase activity"/>
    <property type="evidence" value="ECO:0007669"/>
    <property type="project" value="InterPro"/>
</dbReference>
<dbReference type="FunFam" id="3.40.50.300:FF:000557">
    <property type="entry name" value="Genome polyprotein"/>
    <property type="match status" value="1"/>
</dbReference>
<evidence type="ECO:0000256" key="41">
    <source>
        <dbReference type="ARBA" id="ARBA00022807"/>
    </source>
</evidence>
<dbReference type="InterPro" id="IPR043128">
    <property type="entry name" value="Rev_trsase/Diguanyl_cyclase"/>
</dbReference>
<dbReference type="CDD" id="cd23202">
    <property type="entry name" value="Hepacivirus_RdRp"/>
    <property type="match status" value="1"/>
</dbReference>
<keyword evidence="77" id="KW-1160">Virus entry into host cell</keyword>
<evidence type="ECO:0000256" key="23">
    <source>
        <dbReference type="ARBA" id="ARBA00022553"/>
    </source>
</evidence>
<evidence type="ECO:0000256" key="56">
    <source>
        <dbReference type="ARBA" id="ARBA00022989"/>
    </source>
</evidence>
<evidence type="ECO:0000259" key="93">
    <source>
        <dbReference type="PROSITE" id="PS51194"/>
    </source>
</evidence>
<evidence type="ECO:0000256" key="15">
    <source>
        <dbReference type="ARBA" id="ARBA00022448"/>
    </source>
</evidence>
<keyword evidence="61" id="KW-0406">Ion transport</keyword>
<dbReference type="InterPro" id="IPR002868">
    <property type="entry name" value="HCV_NS5a"/>
</dbReference>
<dbReference type="GO" id="GO:0019013">
    <property type="term" value="C:viral nucleocapsid"/>
    <property type="evidence" value="ECO:0007669"/>
    <property type="project" value="UniProtKB-KW"/>
</dbReference>
<feature type="transmembrane region" description="Helical" evidence="90">
    <location>
        <begin position="368"/>
        <end position="387"/>
    </location>
</feature>
<evidence type="ECO:0000256" key="71">
    <source>
        <dbReference type="ARBA" id="ARBA00023200"/>
    </source>
</evidence>
<evidence type="ECO:0000256" key="90">
    <source>
        <dbReference type="SAM" id="Phobius"/>
    </source>
</evidence>
<evidence type="ECO:0000256" key="49">
    <source>
        <dbReference type="ARBA" id="ARBA00022870"/>
    </source>
</evidence>
<dbReference type="Pfam" id="PF01539">
    <property type="entry name" value="HCV_env"/>
    <property type="match status" value="1"/>
</dbReference>
<dbReference type="InterPro" id="IPR002519">
    <property type="entry name" value="HCV_Env"/>
</dbReference>
<dbReference type="Pfam" id="PF01560">
    <property type="entry name" value="HCV_NS1"/>
    <property type="match status" value="1"/>
</dbReference>
<dbReference type="InterPro" id="IPR002531">
    <property type="entry name" value="HCV_NS1"/>
</dbReference>
<evidence type="ECO:0000256" key="80">
    <source>
        <dbReference type="ARBA" id="ARBA00046032"/>
    </source>
</evidence>
<evidence type="ECO:0000256" key="39">
    <source>
        <dbReference type="ARBA" id="ARBA00022804"/>
    </source>
</evidence>
<evidence type="ECO:0000256" key="31">
    <source>
        <dbReference type="ARBA" id="ARBA00022670"/>
    </source>
</evidence>
<dbReference type="GO" id="GO:0039645">
    <property type="term" value="P:symbiont-mediated perturbation of host cell cycle G1/S transition checkpoint"/>
    <property type="evidence" value="ECO:0007669"/>
    <property type="project" value="UniProtKB-KW"/>
</dbReference>
<feature type="domain" description="Peptidase C18" evidence="94">
    <location>
        <begin position="903"/>
        <end position="1026"/>
    </location>
</feature>
<evidence type="ECO:0000256" key="22">
    <source>
        <dbReference type="ARBA" id="ARBA00022511"/>
    </source>
</evidence>
<dbReference type="Pfam" id="PF22027">
    <property type="entry name" value="NS3_helicase_C"/>
    <property type="match status" value="1"/>
</dbReference>
<dbReference type="Pfam" id="PF01538">
    <property type="entry name" value="HCV_NS2"/>
    <property type="match status" value="1"/>
</dbReference>
<dbReference type="InterPro" id="IPR009003">
    <property type="entry name" value="Peptidase_S1_PA"/>
</dbReference>
<evidence type="ECO:0000256" key="42">
    <source>
        <dbReference type="ARBA" id="ARBA00022825"/>
    </source>
</evidence>
<evidence type="ECO:0000256" key="76">
    <source>
        <dbReference type="ARBA" id="ARBA00023288"/>
    </source>
</evidence>
<evidence type="ECO:0000256" key="77">
    <source>
        <dbReference type="ARBA" id="ARBA00023296"/>
    </source>
</evidence>
<dbReference type="InterPro" id="IPR002522">
    <property type="entry name" value="HCV_core_N"/>
</dbReference>
<evidence type="ECO:0000256" key="84">
    <source>
        <dbReference type="ARBA" id="ARBA00047631"/>
    </source>
</evidence>
<evidence type="ECO:0000256" key="38">
    <source>
        <dbReference type="ARBA" id="ARBA00022801"/>
    </source>
</evidence>
<keyword evidence="67" id="KW-0804">Transcription</keyword>
<dbReference type="GO" id="GO:0004252">
    <property type="term" value="F:serine-type endopeptidase activity"/>
    <property type="evidence" value="ECO:0007669"/>
    <property type="project" value="InterPro"/>
</dbReference>
<comment type="catalytic activity">
    <reaction evidence="85">
        <text>ATP + H2O = ADP + phosphate + H(+)</text>
        <dbReference type="Rhea" id="RHEA:13065"/>
        <dbReference type="ChEBI" id="CHEBI:15377"/>
        <dbReference type="ChEBI" id="CHEBI:15378"/>
        <dbReference type="ChEBI" id="CHEBI:30616"/>
        <dbReference type="ChEBI" id="CHEBI:43474"/>
        <dbReference type="ChEBI" id="CHEBI:456216"/>
        <dbReference type="EC" id="3.6.4.13"/>
    </reaction>
</comment>
<evidence type="ECO:0000256" key="46">
    <source>
        <dbReference type="ARBA" id="ARBA00022842"/>
    </source>
</evidence>
<evidence type="ECO:0000256" key="78">
    <source>
        <dbReference type="ARBA" id="ARBA00023303"/>
    </source>
</evidence>
<dbReference type="Pfam" id="PF12941">
    <property type="entry name" value="HCV_NS5a_C"/>
    <property type="match status" value="1"/>
</dbReference>
<feature type="compositionally biased region" description="Low complexity" evidence="89">
    <location>
        <begin position="32"/>
        <end position="47"/>
    </location>
</feature>
<dbReference type="Pfam" id="PF01001">
    <property type="entry name" value="HCV_NS4b"/>
    <property type="match status" value="1"/>
</dbReference>
<keyword evidence="15" id="KW-0813">Transport</keyword>
<dbReference type="Pfam" id="PF08301">
    <property type="entry name" value="HCV_NS5a_1b"/>
    <property type="match status" value="1"/>
</dbReference>
<keyword evidence="71" id="KW-1035">Host cytoplasm</keyword>
<evidence type="ECO:0000256" key="17">
    <source>
        <dbReference type="ARBA" id="ARBA00022484"/>
    </source>
</evidence>
<organism evidence="96 97">
    <name type="scientific">Hepatitis C virus subtype 4a</name>
    <dbReference type="NCBI Taxonomy" id="31653"/>
    <lineage>
        <taxon>Viruses</taxon>
        <taxon>Riboviria</taxon>
        <taxon>Orthornavirae</taxon>
        <taxon>Kitrinoviricota</taxon>
        <taxon>Flasuviricetes</taxon>
        <taxon>Amarillovirales</taxon>
        <taxon>Flaviviridae</taxon>
        <taxon>Hepacivirus</taxon>
        <taxon>Hepacivirus hominis</taxon>
    </lineage>
</organism>
<feature type="transmembrane region" description="Helical" evidence="90">
    <location>
        <begin position="1882"/>
        <end position="1902"/>
    </location>
</feature>
<comment type="cofactor">
    <cofactor evidence="3">
        <name>Zn(2+)</name>
        <dbReference type="ChEBI" id="CHEBI:29105"/>
    </cofactor>
</comment>
<evidence type="ECO:0000256" key="16">
    <source>
        <dbReference type="ARBA" id="ARBA00022482"/>
    </source>
</evidence>
<evidence type="ECO:0000259" key="94">
    <source>
        <dbReference type="PROSITE" id="PS51693"/>
    </source>
</evidence>
<evidence type="ECO:0000256" key="69">
    <source>
        <dbReference type="ARBA" id="ARBA00023184"/>
    </source>
</evidence>
<keyword evidence="55" id="KW-1097">Inhibition of host MAVS by virus</keyword>
<evidence type="ECO:0000256" key="7">
    <source>
        <dbReference type="ARBA" id="ARBA00004291"/>
    </source>
</evidence>
<dbReference type="Gene3D" id="6.10.250.1610">
    <property type="match status" value="1"/>
</dbReference>
<dbReference type="GO" id="GO:0034220">
    <property type="term" value="P:monoatomic ion transmembrane transport"/>
    <property type="evidence" value="ECO:0007669"/>
    <property type="project" value="UniProtKB-KW"/>
</dbReference>